<organism evidence="3 4">
    <name type="scientific">Sphingomonas rustica</name>
    <dbReference type="NCBI Taxonomy" id="3103142"/>
    <lineage>
        <taxon>Bacteria</taxon>
        <taxon>Pseudomonadati</taxon>
        <taxon>Pseudomonadota</taxon>
        <taxon>Alphaproteobacteria</taxon>
        <taxon>Sphingomonadales</taxon>
        <taxon>Sphingomonadaceae</taxon>
        <taxon>Sphingomonas</taxon>
    </lineage>
</organism>
<dbReference type="RefSeq" id="WP_346246289.1">
    <property type="nucleotide sequence ID" value="NZ_JBDIZK010000004.1"/>
</dbReference>
<proteinExistence type="predicted"/>
<protein>
    <submittedName>
        <fullName evidence="3">DUF448 domain-containing protein</fullName>
    </submittedName>
</protein>
<dbReference type="EMBL" id="JBDIZK010000004">
    <property type="protein sequence ID" value="MEN3747297.1"/>
    <property type="molecule type" value="Genomic_DNA"/>
</dbReference>
<evidence type="ECO:0000256" key="1">
    <source>
        <dbReference type="SAM" id="MobiDB-lite"/>
    </source>
</evidence>
<feature type="domain" description="YlxR" evidence="2">
    <location>
        <begin position="19"/>
        <end position="83"/>
    </location>
</feature>
<sequence>MRTPNDENPSLDSADGPIRKCIISGDRDAREHLVRLVLAPDGDVWPDVRAKAPGRGAWIGTTRSELEEAQAKGRLKGALARAFKTGDFRIPADLAERIETQLQRAAFDRLGLEAKAGFVVTGGEKLDKAARMGKLRMLLHAADAGADGASKLAQAWRVGSDSEGSGLKGLTLPVPRTILSMALGRENVVHAGLIDAKAAKRVSHALDRWLHFIGPDPARRSCESVSQGTSALPPDGSRTDENDALTEGL</sequence>
<dbReference type="PANTHER" id="PTHR34215:SF1">
    <property type="entry name" value="YLXR DOMAIN-CONTAINING PROTEIN"/>
    <property type="match status" value="1"/>
</dbReference>
<dbReference type="Proteomes" id="UP001427805">
    <property type="component" value="Unassembled WGS sequence"/>
</dbReference>
<feature type="region of interest" description="Disordered" evidence="1">
    <location>
        <begin position="219"/>
        <end position="249"/>
    </location>
</feature>
<accession>A0ABV0BA88</accession>
<dbReference type="Gene3D" id="3.30.1230.10">
    <property type="entry name" value="YlxR-like"/>
    <property type="match status" value="1"/>
</dbReference>
<reference evidence="3 4" key="1">
    <citation type="submission" date="2024-05" db="EMBL/GenBank/DDBJ databases">
        <title>Sphingomonas sp. HF-S3 16S ribosomal RNA gene Genome sequencing and assembly.</title>
        <authorList>
            <person name="Lee H."/>
        </authorList>
    </citation>
    <scope>NUCLEOTIDE SEQUENCE [LARGE SCALE GENOMIC DNA]</scope>
    <source>
        <strain evidence="3 4">HF-S3</strain>
    </source>
</reference>
<dbReference type="InterPro" id="IPR007393">
    <property type="entry name" value="YlxR_dom"/>
</dbReference>
<evidence type="ECO:0000313" key="3">
    <source>
        <dbReference type="EMBL" id="MEN3747297.1"/>
    </source>
</evidence>
<comment type="caution">
    <text evidence="3">The sequence shown here is derived from an EMBL/GenBank/DDBJ whole genome shotgun (WGS) entry which is preliminary data.</text>
</comment>
<keyword evidence="4" id="KW-1185">Reference proteome</keyword>
<dbReference type="InterPro" id="IPR029064">
    <property type="entry name" value="Ribosomal_eL30-like_sf"/>
</dbReference>
<evidence type="ECO:0000313" key="4">
    <source>
        <dbReference type="Proteomes" id="UP001427805"/>
    </source>
</evidence>
<dbReference type="SUPFAM" id="SSF55315">
    <property type="entry name" value="L30e-like"/>
    <property type="match status" value="1"/>
</dbReference>
<name>A0ABV0BA88_9SPHN</name>
<gene>
    <name evidence="3" type="ORF">TPR58_08960</name>
</gene>
<dbReference type="PANTHER" id="PTHR34215">
    <property type="entry name" value="BLL0784 PROTEIN"/>
    <property type="match status" value="1"/>
</dbReference>
<dbReference type="InterPro" id="IPR037465">
    <property type="entry name" value="YlxR"/>
</dbReference>
<evidence type="ECO:0000259" key="2">
    <source>
        <dbReference type="Pfam" id="PF04296"/>
    </source>
</evidence>
<dbReference type="Gene3D" id="3.30.1330.30">
    <property type="match status" value="1"/>
</dbReference>
<dbReference type="Pfam" id="PF04296">
    <property type="entry name" value="YlxR"/>
    <property type="match status" value="1"/>
</dbReference>
<dbReference type="InterPro" id="IPR035931">
    <property type="entry name" value="YlxR-like_sf"/>
</dbReference>
<dbReference type="SUPFAM" id="SSF64376">
    <property type="entry name" value="YlxR-like"/>
    <property type="match status" value="1"/>
</dbReference>